<reference evidence="5 6" key="1">
    <citation type="submission" date="2020-05" db="EMBL/GenBank/DDBJ databases">
        <title>Genome sequencing of Spirosoma sp. TS118.</title>
        <authorList>
            <person name="Lee J.-H."/>
            <person name="Jeong S."/>
            <person name="Zhao L."/>
            <person name="Jung J.-H."/>
            <person name="Kim M.-K."/>
            <person name="Lim S."/>
        </authorList>
    </citation>
    <scope>NUCLEOTIDE SEQUENCE [LARGE SCALE GENOMIC DNA]</scope>
    <source>
        <strain evidence="5 6">TS118</strain>
    </source>
</reference>
<dbReference type="InterPro" id="IPR026444">
    <property type="entry name" value="Secre_tail"/>
</dbReference>
<dbReference type="NCBIfam" id="TIGR04183">
    <property type="entry name" value="Por_Secre_tail"/>
    <property type="match status" value="1"/>
</dbReference>
<dbReference type="Gene3D" id="3.40.50.1110">
    <property type="entry name" value="SGNH hydrolase"/>
    <property type="match status" value="1"/>
</dbReference>
<dbReference type="GO" id="GO:0016788">
    <property type="term" value="F:hydrolase activity, acting on ester bonds"/>
    <property type="evidence" value="ECO:0007669"/>
    <property type="project" value="UniProtKB-ARBA"/>
</dbReference>
<dbReference type="SUPFAM" id="SSF52266">
    <property type="entry name" value="SGNH hydrolase"/>
    <property type="match status" value="1"/>
</dbReference>
<name>A0A6M5YEH0_9BACT</name>
<evidence type="ECO:0000259" key="3">
    <source>
        <dbReference type="Pfam" id="PF03629"/>
    </source>
</evidence>
<keyword evidence="6" id="KW-1185">Reference proteome</keyword>
<feature type="chain" id="PRO_5026709907" evidence="2">
    <location>
        <begin position="25"/>
        <end position="720"/>
    </location>
</feature>
<evidence type="ECO:0000259" key="4">
    <source>
        <dbReference type="Pfam" id="PF18962"/>
    </source>
</evidence>
<gene>
    <name evidence="5" type="ORF">HNV11_21010</name>
</gene>
<dbReference type="EMBL" id="CP053435">
    <property type="protein sequence ID" value="QJW91683.1"/>
    <property type="molecule type" value="Genomic_DNA"/>
</dbReference>
<dbReference type="Pfam" id="PF18962">
    <property type="entry name" value="Por_Secre_tail"/>
    <property type="match status" value="1"/>
</dbReference>
<proteinExistence type="predicted"/>
<dbReference type="KEGG" id="stae:HNV11_21010"/>
<feature type="domain" description="Sialate O-acetylesterase" evidence="3">
    <location>
        <begin position="130"/>
        <end position="312"/>
    </location>
</feature>
<protein>
    <submittedName>
        <fullName evidence="5">T9SS type A sorting domain-containing protein</fullName>
    </submittedName>
</protein>
<dbReference type="Pfam" id="PF03629">
    <property type="entry name" value="SASA"/>
    <property type="match status" value="1"/>
</dbReference>
<dbReference type="RefSeq" id="WP_171741529.1">
    <property type="nucleotide sequence ID" value="NZ_CP053435.1"/>
</dbReference>
<dbReference type="InterPro" id="IPR036514">
    <property type="entry name" value="SGNH_hydro_sf"/>
</dbReference>
<dbReference type="Proteomes" id="UP000502756">
    <property type="component" value="Chromosome"/>
</dbReference>
<evidence type="ECO:0000256" key="1">
    <source>
        <dbReference type="ARBA" id="ARBA00022801"/>
    </source>
</evidence>
<sequence length="720" mass="78045">MKNHYSLKRLLLFSLVAIATSAIGQSTSQVIKITYPESRAVFQRENNNISTIYLSGSYYQPIDSVQARVIAEVAGQGFNTDWTTIQRNVQGGIFQGVIRAQGGWYRLEVQAFAAGAVVGSDVVRKVGVGEVFIITGQSNAQGFQNFGAVGAADDRVNCVTYDNTQANSLGDPPAPTFQQLSASSLIGPRGQSAWCWGVLGDLITRQYNVPVLFINTAWQATVIKNWQESADGKITKNIFALGTPNENFPVGMPYANLVIALRYYCSLQGLRAVLWQQGENDNVPLHSTRKDYGLAMQYLINRTRQDTDRYPAWVLARSSYNDGQISQDIIQAQNDVINTYNNNVFAGPFTDNIQIPRFEGNVHFGNKPGDEGLNKLGQAWFESLNAIFFTSSRPLLPLPQPSVTVACNAANNGLTLTLPNLYKSYTWKTGQTTQSLAVTKSGVYRAVLKDAYGNTYLSPAVDVQNPIQPVVPTISLARNPGQAAAAQQQICADSTLSLVATVPPGTASIWNTGSVNRNITIANAGSYSVQAVNVYGCKSAQSSPITLTVRPKLPVPVVEQVGTYSLQATMPGPTGGQGDQYDWRRAGELIPQNTPVVKVVVTANYSARSRTTFTLGSGSTLTCVSNYSVPKAFSFDQTTGGLSVYPNPSRDGVVTIETIENLKDAEISVHSTTGQPLATFPVPSFNERKAIDLSRLAPGTYIIRVQSAGFNLSRRIILVR</sequence>
<keyword evidence="1" id="KW-0378">Hydrolase</keyword>
<dbReference type="InterPro" id="IPR005181">
    <property type="entry name" value="SASA"/>
</dbReference>
<evidence type="ECO:0000313" key="6">
    <source>
        <dbReference type="Proteomes" id="UP000502756"/>
    </source>
</evidence>
<evidence type="ECO:0000256" key="2">
    <source>
        <dbReference type="SAM" id="SignalP"/>
    </source>
</evidence>
<feature type="domain" description="Secretion system C-terminal sorting" evidence="4">
    <location>
        <begin position="644"/>
        <end position="717"/>
    </location>
</feature>
<keyword evidence="2" id="KW-0732">Signal</keyword>
<organism evidence="5 6">
    <name type="scientific">Spirosoma taeanense</name>
    <dbReference type="NCBI Taxonomy" id="2735870"/>
    <lineage>
        <taxon>Bacteria</taxon>
        <taxon>Pseudomonadati</taxon>
        <taxon>Bacteroidota</taxon>
        <taxon>Cytophagia</taxon>
        <taxon>Cytophagales</taxon>
        <taxon>Cytophagaceae</taxon>
        <taxon>Spirosoma</taxon>
    </lineage>
</organism>
<dbReference type="AlphaFoldDB" id="A0A6M5YEH0"/>
<evidence type="ECO:0000313" key="5">
    <source>
        <dbReference type="EMBL" id="QJW91683.1"/>
    </source>
</evidence>
<feature type="signal peptide" evidence="2">
    <location>
        <begin position="1"/>
        <end position="24"/>
    </location>
</feature>
<accession>A0A6M5YEH0</accession>